<sequence length="129" mass="13668">MSIVMIAAVGTAAVLLASLMKGVKAEYGFFLAAAAGMFIFFYGIQKLDSIIHVIGQVQEAIRLDNVYFATLMKMVGITYIGEFASGICKDSGCSFLGSQIEIFGKLSILAVSAPVVLALLQTLESFLAS</sequence>
<dbReference type="AlphaFoldDB" id="A0A9D1GHJ3"/>
<gene>
    <name evidence="2" type="ORF">IAB60_02465</name>
</gene>
<dbReference type="InterPro" id="IPR025664">
    <property type="entry name" value="Spore_III_AC/AD"/>
</dbReference>
<comment type="caution">
    <text evidence="2">The sequence shown here is derived from an EMBL/GenBank/DDBJ whole genome shotgun (WGS) entry which is preliminary data.</text>
</comment>
<keyword evidence="1" id="KW-0812">Transmembrane</keyword>
<dbReference type="Proteomes" id="UP000886860">
    <property type="component" value="Unassembled WGS sequence"/>
</dbReference>
<organism evidence="2 3">
    <name type="scientific">Candidatus Caccovicinus merdipullorum</name>
    <dbReference type="NCBI Taxonomy" id="2840724"/>
    <lineage>
        <taxon>Bacteria</taxon>
        <taxon>Bacillati</taxon>
        <taxon>Bacillota</taxon>
        <taxon>Clostridia</taxon>
        <taxon>Eubacteriales</taxon>
        <taxon>Candidatus Caccovicinus</taxon>
    </lineage>
</organism>
<feature type="transmembrane region" description="Helical" evidence="1">
    <location>
        <begin position="102"/>
        <end position="123"/>
    </location>
</feature>
<keyword evidence="1" id="KW-1133">Transmembrane helix</keyword>
<name>A0A9D1GHJ3_9FIRM</name>
<feature type="transmembrane region" description="Helical" evidence="1">
    <location>
        <begin position="27"/>
        <end position="44"/>
    </location>
</feature>
<proteinExistence type="predicted"/>
<evidence type="ECO:0000313" key="2">
    <source>
        <dbReference type="EMBL" id="HIT40956.1"/>
    </source>
</evidence>
<protein>
    <submittedName>
        <fullName evidence="2">Stage III sporulation protein AD</fullName>
    </submittedName>
</protein>
<evidence type="ECO:0000256" key="1">
    <source>
        <dbReference type="SAM" id="Phobius"/>
    </source>
</evidence>
<keyword evidence="1" id="KW-0472">Membrane</keyword>
<accession>A0A9D1GHJ3</accession>
<reference evidence="2" key="1">
    <citation type="submission" date="2020-10" db="EMBL/GenBank/DDBJ databases">
        <authorList>
            <person name="Gilroy R."/>
        </authorList>
    </citation>
    <scope>NUCLEOTIDE SEQUENCE</scope>
    <source>
        <strain evidence="2">CHK123-3438</strain>
    </source>
</reference>
<evidence type="ECO:0000313" key="3">
    <source>
        <dbReference type="Proteomes" id="UP000886860"/>
    </source>
</evidence>
<dbReference type="Pfam" id="PF06686">
    <property type="entry name" value="SpoIIIAC"/>
    <property type="match status" value="2"/>
</dbReference>
<dbReference type="EMBL" id="DVKS01000043">
    <property type="protein sequence ID" value="HIT40956.1"/>
    <property type="molecule type" value="Genomic_DNA"/>
</dbReference>
<reference evidence="2" key="2">
    <citation type="journal article" date="2021" name="PeerJ">
        <title>Extensive microbial diversity within the chicken gut microbiome revealed by metagenomics and culture.</title>
        <authorList>
            <person name="Gilroy R."/>
            <person name="Ravi A."/>
            <person name="Getino M."/>
            <person name="Pursley I."/>
            <person name="Horton D.L."/>
            <person name="Alikhan N.F."/>
            <person name="Baker D."/>
            <person name="Gharbi K."/>
            <person name="Hall N."/>
            <person name="Watson M."/>
            <person name="Adriaenssens E.M."/>
            <person name="Foster-Nyarko E."/>
            <person name="Jarju S."/>
            <person name="Secka A."/>
            <person name="Antonio M."/>
            <person name="Oren A."/>
            <person name="Chaudhuri R.R."/>
            <person name="La Ragione R."/>
            <person name="Hildebrand F."/>
            <person name="Pallen M.J."/>
        </authorList>
    </citation>
    <scope>NUCLEOTIDE SEQUENCE</scope>
    <source>
        <strain evidence="2">CHK123-3438</strain>
    </source>
</reference>